<dbReference type="Proteomes" id="UP000641514">
    <property type="component" value="Unassembled WGS sequence"/>
</dbReference>
<dbReference type="AlphaFoldDB" id="A0A916U9Y3"/>
<gene>
    <name evidence="1" type="ORF">GCM10011410_17220</name>
</gene>
<protein>
    <submittedName>
        <fullName evidence="1">Uncharacterized protein</fullName>
    </submittedName>
</protein>
<evidence type="ECO:0000313" key="1">
    <source>
        <dbReference type="EMBL" id="GGC65276.1"/>
    </source>
</evidence>
<accession>A0A916U9Y3</accession>
<name>A0A916U9Y3_9ACTN</name>
<keyword evidence="2" id="KW-1185">Reference proteome</keyword>
<reference evidence="1" key="2">
    <citation type="submission" date="2020-09" db="EMBL/GenBank/DDBJ databases">
        <authorList>
            <person name="Sun Q."/>
            <person name="Zhou Y."/>
        </authorList>
    </citation>
    <scope>NUCLEOTIDE SEQUENCE</scope>
    <source>
        <strain evidence="1">CGMCC 1.15478</strain>
    </source>
</reference>
<organism evidence="1 2">
    <name type="scientific">Hoyosella rhizosphaerae</name>
    <dbReference type="NCBI Taxonomy" id="1755582"/>
    <lineage>
        <taxon>Bacteria</taxon>
        <taxon>Bacillati</taxon>
        <taxon>Actinomycetota</taxon>
        <taxon>Actinomycetes</taxon>
        <taxon>Mycobacteriales</taxon>
        <taxon>Hoyosellaceae</taxon>
        <taxon>Hoyosella</taxon>
    </lineage>
</organism>
<comment type="caution">
    <text evidence="1">The sequence shown here is derived from an EMBL/GenBank/DDBJ whole genome shotgun (WGS) entry which is preliminary data.</text>
</comment>
<reference evidence="1" key="1">
    <citation type="journal article" date="2014" name="Int. J. Syst. Evol. Microbiol.">
        <title>Complete genome sequence of Corynebacterium casei LMG S-19264T (=DSM 44701T), isolated from a smear-ripened cheese.</title>
        <authorList>
            <consortium name="US DOE Joint Genome Institute (JGI-PGF)"/>
            <person name="Walter F."/>
            <person name="Albersmeier A."/>
            <person name="Kalinowski J."/>
            <person name="Ruckert C."/>
        </authorList>
    </citation>
    <scope>NUCLEOTIDE SEQUENCE</scope>
    <source>
        <strain evidence="1">CGMCC 1.15478</strain>
    </source>
</reference>
<proteinExistence type="predicted"/>
<evidence type="ECO:0000313" key="2">
    <source>
        <dbReference type="Proteomes" id="UP000641514"/>
    </source>
</evidence>
<sequence>MQKALSLWSRISCRRWTWECVPIPATFANTRSYGTRSYDIGGGTKATGPEQGWNTAGPISHKNHAMNWPNWNA</sequence>
<dbReference type="EMBL" id="BMJH01000002">
    <property type="protein sequence ID" value="GGC65276.1"/>
    <property type="molecule type" value="Genomic_DNA"/>
</dbReference>